<evidence type="ECO:0000259" key="11">
    <source>
        <dbReference type="PROSITE" id="PS50157"/>
    </source>
</evidence>
<reference evidence="12" key="1">
    <citation type="submission" date="2022-07" db="EMBL/GenBank/DDBJ databases">
        <title>Fungi with potential for degradation of polypropylene.</title>
        <authorList>
            <person name="Gostincar C."/>
        </authorList>
    </citation>
    <scope>NUCLEOTIDE SEQUENCE</scope>
    <source>
        <strain evidence="12">EXF-13287</strain>
    </source>
</reference>
<dbReference type="GO" id="GO:0005634">
    <property type="term" value="C:nucleus"/>
    <property type="evidence" value="ECO:0007669"/>
    <property type="project" value="UniProtKB-SubCell"/>
</dbReference>
<dbReference type="PROSITE" id="PS00028">
    <property type="entry name" value="ZINC_FINGER_C2H2_1"/>
    <property type="match status" value="4"/>
</dbReference>
<evidence type="ECO:0000256" key="10">
    <source>
        <dbReference type="SAM" id="MobiDB-lite"/>
    </source>
</evidence>
<keyword evidence="6" id="KW-0805">Transcription regulation</keyword>
<keyword evidence="13" id="KW-1185">Reference proteome</keyword>
<keyword evidence="3" id="KW-0677">Repeat</keyword>
<evidence type="ECO:0000313" key="13">
    <source>
        <dbReference type="Proteomes" id="UP001174691"/>
    </source>
</evidence>
<dbReference type="GO" id="GO:0000978">
    <property type="term" value="F:RNA polymerase II cis-regulatory region sequence-specific DNA binding"/>
    <property type="evidence" value="ECO:0007669"/>
    <property type="project" value="TreeGrafter"/>
</dbReference>
<feature type="domain" description="C2H2-type" evidence="11">
    <location>
        <begin position="212"/>
        <end position="241"/>
    </location>
</feature>
<dbReference type="GO" id="GO:0000981">
    <property type="term" value="F:DNA-binding transcription factor activity, RNA polymerase II-specific"/>
    <property type="evidence" value="ECO:0007669"/>
    <property type="project" value="UniProtKB-ARBA"/>
</dbReference>
<dbReference type="Gene3D" id="3.30.160.60">
    <property type="entry name" value="Classic Zinc Finger"/>
    <property type="match status" value="4"/>
</dbReference>
<dbReference type="FunFam" id="3.30.160.60:FF:000125">
    <property type="entry name" value="Putative zinc finger protein 143"/>
    <property type="match status" value="1"/>
</dbReference>
<organism evidence="12 13">
    <name type="scientific">Coniochaeta hoffmannii</name>
    <dbReference type="NCBI Taxonomy" id="91930"/>
    <lineage>
        <taxon>Eukaryota</taxon>
        <taxon>Fungi</taxon>
        <taxon>Dikarya</taxon>
        <taxon>Ascomycota</taxon>
        <taxon>Pezizomycotina</taxon>
        <taxon>Sordariomycetes</taxon>
        <taxon>Sordariomycetidae</taxon>
        <taxon>Coniochaetales</taxon>
        <taxon>Coniochaetaceae</taxon>
        <taxon>Coniochaeta</taxon>
    </lineage>
</organism>
<comment type="caution">
    <text evidence="12">The sequence shown here is derived from an EMBL/GenBank/DDBJ whole genome shotgun (WGS) entry which is preliminary data.</text>
</comment>
<dbReference type="SMART" id="SM00355">
    <property type="entry name" value="ZnF_C2H2"/>
    <property type="match status" value="4"/>
</dbReference>
<evidence type="ECO:0000256" key="8">
    <source>
        <dbReference type="ARBA" id="ARBA00023242"/>
    </source>
</evidence>
<feature type="domain" description="C2H2-type" evidence="11">
    <location>
        <begin position="242"/>
        <end position="270"/>
    </location>
</feature>
<dbReference type="Pfam" id="PF00096">
    <property type="entry name" value="zf-C2H2"/>
    <property type="match status" value="3"/>
</dbReference>
<keyword evidence="5" id="KW-0862">Zinc</keyword>
<name>A0AA38R9K5_9PEZI</name>
<dbReference type="GO" id="GO:0008270">
    <property type="term" value="F:zinc ion binding"/>
    <property type="evidence" value="ECO:0007669"/>
    <property type="project" value="UniProtKB-KW"/>
</dbReference>
<evidence type="ECO:0000313" key="12">
    <source>
        <dbReference type="EMBL" id="KAJ9138762.1"/>
    </source>
</evidence>
<dbReference type="Proteomes" id="UP001174691">
    <property type="component" value="Unassembled WGS sequence"/>
</dbReference>
<dbReference type="PANTHER" id="PTHR23235">
    <property type="entry name" value="KRUEPPEL-LIKE TRANSCRIPTION FACTOR"/>
    <property type="match status" value="1"/>
</dbReference>
<dbReference type="InterPro" id="IPR013087">
    <property type="entry name" value="Znf_C2H2_type"/>
</dbReference>
<feature type="domain" description="C2H2-type" evidence="11">
    <location>
        <begin position="271"/>
        <end position="298"/>
    </location>
</feature>
<evidence type="ECO:0000256" key="6">
    <source>
        <dbReference type="ARBA" id="ARBA00023015"/>
    </source>
</evidence>
<keyword evidence="7" id="KW-0804">Transcription</keyword>
<feature type="compositionally biased region" description="Basic residues" evidence="10">
    <location>
        <begin position="190"/>
        <end position="207"/>
    </location>
</feature>
<accession>A0AA38R9K5</accession>
<gene>
    <name evidence="12" type="ORF">NKR19_g7727</name>
</gene>
<dbReference type="FunFam" id="3.30.160.60:FF:000130">
    <property type="entry name" value="Spalt-like transcription factor 4"/>
    <property type="match status" value="1"/>
</dbReference>
<evidence type="ECO:0000256" key="7">
    <source>
        <dbReference type="ARBA" id="ARBA00023163"/>
    </source>
</evidence>
<evidence type="ECO:0000256" key="1">
    <source>
        <dbReference type="ARBA" id="ARBA00004123"/>
    </source>
</evidence>
<dbReference type="PANTHER" id="PTHR23235:SF156">
    <property type="entry name" value="KRUPPEL-LIKE FACTOR 18"/>
    <property type="match status" value="1"/>
</dbReference>
<feature type="domain" description="C2H2-type" evidence="11">
    <location>
        <begin position="299"/>
        <end position="329"/>
    </location>
</feature>
<dbReference type="FunFam" id="3.30.160.60:FF:000446">
    <property type="entry name" value="Zinc finger protein"/>
    <property type="match status" value="1"/>
</dbReference>
<evidence type="ECO:0000256" key="2">
    <source>
        <dbReference type="ARBA" id="ARBA00022723"/>
    </source>
</evidence>
<feature type="region of interest" description="Disordered" evidence="10">
    <location>
        <begin position="72"/>
        <end position="95"/>
    </location>
</feature>
<feature type="region of interest" description="Disordered" evidence="10">
    <location>
        <begin position="179"/>
        <end position="207"/>
    </location>
</feature>
<protein>
    <recommendedName>
        <fullName evidence="11">C2H2-type domain-containing protein</fullName>
    </recommendedName>
</protein>
<evidence type="ECO:0000256" key="3">
    <source>
        <dbReference type="ARBA" id="ARBA00022737"/>
    </source>
</evidence>
<sequence>MYHHERPSYLGAGYFGSSQTQVASSKHFINDPYNAAPMAITYAPSPSYNTSSSLLGNSFYKPAVTDNVLYTPPQHDHRRPPPMMEASPHNVDRSSAYSAYPQGAGELSVHKVESPHMSLTPIKAEPQQSPTPGTRETKYLLAVDASRSDNPVNNVLRVIQSMSGITSVVNKLDDLSVTDEEGVENQSEHRRARSVSKKAGRRHPKAKQPKRHCCEWAGCNARFTQKSQLKTHIRTHTGEKPYPCLHGCGAWFSQPGNRTTHHRRHTGEAPFQCRICGRRFSNGGNLGSHIRIHEGVKEYVCRLDNCGKAISNKGNLKTHQTKYHSATLEALARRIGEIEDLKSASQEDREMAEYLALVHNNLNKGIPGRRGRKIQCLIGSPDSSAPSSPAYCNDVYYARFAGHLLPYQQIPICNLNSGYGNPSDYESDIARWNITAQASIHLDIHMGDSDAQTMGSSPVSATSPVSWGSPASMACPSSPATSVDAEVRMMVASRCGV</sequence>
<proteinExistence type="predicted"/>
<keyword evidence="2" id="KW-0479">Metal-binding</keyword>
<keyword evidence="8" id="KW-0539">Nucleus</keyword>
<evidence type="ECO:0000256" key="4">
    <source>
        <dbReference type="ARBA" id="ARBA00022771"/>
    </source>
</evidence>
<dbReference type="InterPro" id="IPR036236">
    <property type="entry name" value="Znf_C2H2_sf"/>
</dbReference>
<dbReference type="PROSITE" id="PS50157">
    <property type="entry name" value="ZINC_FINGER_C2H2_2"/>
    <property type="match status" value="4"/>
</dbReference>
<dbReference type="EMBL" id="JANBVN010000140">
    <property type="protein sequence ID" value="KAJ9138762.1"/>
    <property type="molecule type" value="Genomic_DNA"/>
</dbReference>
<dbReference type="SUPFAM" id="SSF57667">
    <property type="entry name" value="beta-beta-alpha zinc fingers"/>
    <property type="match status" value="2"/>
</dbReference>
<dbReference type="AlphaFoldDB" id="A0AA38R9K5"/>
<comment type="subcellular location">
    <subcellularLocation>
        <location evidence="1">Nucleus</location>
    </subcellularLocation>
</comment>
<evidence type="ECO:0000256" key="9">
    <source>
        <dbReference type="PROSITE-ProRule" id="PRU00042"/>
    </source>
</evidence>
<evidence type="ECO:0000256" key="5">
    <source>
        <dbReference type="ARBA" id="ARBA00022833"/>
    </source>
</evidence>
<keyword evidence="4 9" id="KW-0863">Zinc-finger</keyword>